<dbReference type="EMBL" id="CP038804">
    <property type="protein sequence ID" value="UTY34848.1"/>
    <property type="molecule type" value="Genomic_DNA"/>
</dbReference>
<dbReference type="Proteomes" id="UP001058682">
    <property type="component" value="Chromosome"/>
</dbReference>
<gene>
    <name evidence="1" type="ORF">E4N74_01555</name>
</gene>
<accession>A0AAE9SIA6</accession>
<evidence type="ECO:0000313" key="2">
    <source>
        <dbReference type="Proteomes" id="UP001058682"/>
    </source>
</evidence>
<dbReference type="AlphaFoldDB" id="A0AAE9SIA6"/>
<organism evidence="1 2">
    <name type="scientific">Treponema putidum</name>
    <dbReference type="NCBI Taxonomy" id="221027"/>
    <lineage>
        <taxon>Bacteria</taxon>
        <taxon>Pseudomonadati</taxon>
        <taxon>Spirochaetota</taxon>
        <taxon>Spirochaetia</taxon>
        <taxon>Spirochaetales</taxon>
        <taxon>Treponemataceae</taxon>
        <taxon>Treponema</taxon>
    </lineage>
</organism>
<protein>
    <submittedName>
        <fullName evidence="1">Uncharacterized protein</fullName>
    </submittedName>
</protein>
<proteinExistence type="predicted"/>
<reference evidence="1" key="1">
    <citation type="submission" date="2019-04" db="EMBL/GenBank/DDBJ databases">
        <title>Whole genome sequencing of oral phylogroup 2 treponemes.</title>
        <authorList>
            <person name="Chan Y."/>
            <person name="Zeng H.H."/>
            <person name="Yu X.L."/>
            <person name="Leung W.K."/>
            <person name="Watt R.M."/>
        </authorList>
    </citation>
    <scope>NUCLEOTIDE SEQUENCE</scope>
    <source>
        <strain evidence="1">OMZ 835</strain>
    </source>
</reference>
<evidence type="ECO:0000313" key="1">
    <source>
        <dbReference type="EMBL" id="UTY34848.1"/>
    </source>
</evidence>
<name>A0AAE9SIA6_9SPIR</name>
<sequence>MHRLQKSFYNLLFFSKIHCTTPHILPVRFRCFTAMDGGGSKLPRVLDASLKL</sequence>